<dbReference type="EMBL" id="FMJY01000013">
    <property type="protein sequence ID" value="SCO92763.1"/>
    <property type="molecule type" value="Genomic_DNA"/>
</dbReference>
<reference evidence="3" key="1">
    <citation type="submission" date="2016-09" db="EMBL/GenBank/DDBJ databases">
        <authorList>
            <person name="Guldener U."/>
        </authorList>
    </citation>
    <scope>NUCLEOTIDE SEQUENCE [LARGE SCALE GENOMIC DNA]</scope>
    <source>
        <strain evidence="3">V64-1</strain>
    </source>
</reference>
<accession>A0A2H3TVX0</accession>
<name>A0A2H3TVX0_FUSOX</name>
<dbReference type="VEuPathDB" id="FungiDB:FOMG_19914"/>
<gene>
    <name evidence="2" type="ORF">FRV6_16891</name>
</gene>
<dbReference type="OrthoDB" id="10338851at2759"/>
<dbReference type="Proteomes" id="UP000219369">
    <property type="component" value="Unassembled WGS sequence"/>
</dbReference>
<sequence length="151" mass="16852">MGIFIRESQVNKTKLVSDWLLKIEKPSDDSIHKENRRKTNCKERYFNPEYPCHRIPTPSNSSHDSQLLANPTPQSLQDASKSTPRKCTRSITEMVGSYEEGDAIDDTPKASSRRWRKKAPDLSRGSTPSHASSSAASGASSPMKQLRYAAT</sequence>
<protein>
    <submittedName>
        <fullName evidence="2">Uncharacterized protein</fullName>
    </submittedName>
</protein>
<evidence type="ECO:0000256" key="1">
    <source>
        <dbReference type="SAM" id="MobiDB-lite"/>
    </source>
</evidence>
<feature type="compositionally biased region" description="Low complexity" evidence="1">
    <location>
        <begin position="123"/>
        <end position="141"/>
    </location>
</feature>
<feature type="compositionally biased region" description="Polar residues" evidence="1">
    <location>
        <begin position="57"/>
        <end position="82"/>
    </location>
</feature>
<proteinExistence type="predicted"/>
<evidence type="ECO:0000313" key="2">
    <source>
        <dbReference type="EMBL" id="SCO92763.1"/>
    </source>
</evidence>
<dbReference type="AlphaFoldDB" id="A0A2H3TVX0"/>
<feature type="region of interest" description="Disordered" evidence="1">
    <location>
        <begin position="27"/>
        <end position="151"/>
    </location>
</feature>
<organism evidence="2 3">
    <name type="scientific">Fusarium oxysporum</name>
    <name type="common">Fusarium vascular wilt</name>
    <dbReference type="NCBI Taxonomy" id="5507"/>
    <lineage>
        <taxon>Eukaryota</taxon>
        <taxon>Fungi</taxon>
        <taxon>Dikarya</taxon>
        <taxon>Ascomycota</taxon>
        <taxon>Pezizomycotina</taxon>
        <taxon>Sordariomycetes</taxon>
        <taxon>Hypocreomycetidae</taxon>
        <taxon>Hypocreales</taxon>
        <taxon>Nectriaceae</taxon>
        <taxon>Fusarium</taxon>
        <taxon>Fusarium oxysporum species complex</taxon>
    </lineage>
</organism>
<evidence type="ECO:0000313" key="3">
    <source>
        <dbReference type="Proteomes" id="UP000219369"/>
    </source>
</evidence>